<comment type="caution">
    <text evidence="1">The sequence shown here is derived from an EMBL/GenBank/DDBJ whole genome shotgun (WGS) entry which is preliminary data.</text>
</comment>
<proteinExistence type="predicted"/>
<dbReference type="CDD" id="cd09272">
    <property type="entry name" value="RNase_HI_RT_Ty1"/>
    <property type="match status" value="1"/>
</dbReference>
<dbReference type="PANTHER" id="PTHR11439">
    <property type="entry name" value="GAG-POL-RELATED RETROTRANSPOSON"/>
    <property type="match status" value="1"/>
</dbReference>
<dbReference type="PANTHER" id="PTHR11439:SF521">
    <property type="entry name" value="RNA-DIRECTED DNA POLYMERASE"/>
    <property type="match status" value="1"/>
</dbReference>
<reference evidence="1" key="1">
    <citation type="journal article" date="2022" name="Int. J. Mol. Sci.">
        <title>Draft Genome of Tanacetum Coccineum: Genomic Comparison of Closely Related Tanacetum-Family Plants.</title>
        <authorList>
            <person name="Yamashiro T."/>
            <person name="Shiraishi A."/>
            <person name="Nakayama K."/>
            <person name="Satake H."/>
        </authorList>
    </citation>
    <scope>NUCLEOTIDE SEQUENCE</scope>
</reference>
<reference evidence="1" key="2">
    <citation type="submission" date="2022-01" db="EMBL/GenBank/DDBJ databases">
        <authorList>
            <person name="Yamashiro T."/>
            <person name="Shiraishi A."/>
            <person name="Satake H."/>
            <person name="Nakayama K."/>
        </authorList>
    </citation>
    <scope>NUCLEOTIDE SEQUENCE</scope>
</reference>
<evidence type="ECO:0000313" key="1">
    <source>
        <dbReference type="EMBL" id="GJS95341.1"/>
    </source>
</evidence>
<accession>A0ABQ5A173</accession>
<keyword evidence="2" id="KW-1185">Reference proteome</keyword>
<name>A0ABQ5A173_9ASTR</name>
<evidence type="ECO:0008006" key="3">
    <source>
        <dbReference type="Google" id="ProtNLM"/>
    </source>
</evidence>
<dbReference type="EMBL" id="BQNB010011801">
    <property type="protein sequence ID" value="GJS95341.1"/>
    <property type="molecule type" value="Genomic_DNA"/>
</dbReference>
<evidence type="ECO:0000313" key="2">
    <source>
        <dbReference type="Proteomes" id="UP001151760"/>
    </source>
</evidence>
<gene>
    <name evidence="1" type="ORF">Tco_0802309</name>
</gene>
<protein>
    <recommendedName>
        <fullName evidence="3">Zinc finger, CCHC-type</fullName>
    </recommendedName>
</protein>
<dbReference type="Proteomes" id="UP001151760">
    <property type="component" value="Unassembled WGS sequence"/>
</dbReference>
<organism evidence="1 2">
    <name type="scientific">Tanacetum coccineum</name>
    <dbReference type="NCBI Taxonomy" id="301880"/>
    <lineage>
        <taxon>Eukaryota</taxon>
        <taxon>Viridiplantae</taxon>
        <taxon>Streptophyta</taxon>
        <taxon>Embryophyta</taxon>
        <taxon>Tracheophyta</taxon>
        <taxon>Spermatophyta</taxon>
        <taxon>Magnoliopsida</taxon>
        <taxon>eudicotyledons</taxon>
        <taxon>Gunneridae</taxon>
        <taxon>Pentapetalae</taxon>
        <taxon>asterids</taxon>
        <taxon>campanulids</taxon>
        <taxon>Asterales</taxon>
        <taxon>Asteraceae</taxon>
        <taxon>Asteroideae</taxon>
        <taxon>Anthemideae</taxon>
        <taxon>Anthemidinae</taxon>
        <taxon>Tanacetum</taxon>
    </lineage>
</organism>
<sequence length="219" mass="24670">MDSSIEEDPRTYSEAMQSQDAVVWKEAIDDEIGSIMEINTWVLSDLPSGCKHLGCKWIFKRKMKFDGTIDKFKARLLRFSMKDMGEADVILGIKIKHCSLVSTPMDPVEKLKPNTGKPVDQLEYSRAIGCLMYAMTSTRPDIAYAVSRLTYLDASWINHVEDSSFTSGWVFLLRGGAISWASKKQTCITGSTMESEFVALVAVGKEAEWLRNFIHEIPI</sequence>